<dbReference type="GeneID" id="37044496"/>
<evidence type="ECO:0000313" key="3">
    <source>
        <dbReference type="Proteomes" id="UP000245768"/>
    </source>
</evidence>
<evidence type="ECO:0000256" key="1">
    <source>
        <dbReference type="SAM" id="MobiDB-lite"/>
    </source>
</evidence>
<evidence type="ECO:0000313" key="2">
    <source>
        <dbReference type="EMBL" id="PWN87726.1"/>
    </source>
</evidence>
<dbReference type="RefSeq" id="XP_025374924.1">
    <property type="nucleotide sequence ID" value="XM_025522580.1"/>
</dbReference>
<feature type="region of interest" description="Disordered" evidence="1">
    <location>
        <begin position="788"/>
        <end position="814"/>
    </location>
</feature>
<feature type="region of interest" description="Disordered" evidence="1">
    <location>
        <begin position="38"/>
        <end position="104"/>
    </location>
</feature>
<dbReference type="AlphaFoldDB" id="A0A316YF73"/>
<proteinExistence type="predicted"/>
<feature type="region of interest" description="Disordered" evidence="1">
    <location>
        <begin position="697"/>
        <end position="720"/>
    </location>
</feature>
<dbReference type="Proteomes" id="UP000245768">
    <property type="component" value="Unassembled WGS sequence"/>
</dbReference>
<dbReference type="InParanoid" id="A0A316YF73"/>
<gene>
    <name evidence="2" type="ORF">FA10DRAFT_269034</name>
</gene>
<organism evidence="2 3">
    <name type="scientific">Acaromyces ingoldii</name>
    <dbReference type="NCBI Taxonomy" id="215250"/>
    <lineage>
        <taxon>Eukaryota</taxon>
        <taxon>Fungi</taxon>
        <taxon>Dikarya</taxon>
        <taxon>Basidiomycota</taxon>
        <taxon>Ustilaginomycotina</taxon>
        <taxon>Exobasidiomycetes</taxon>
        <taxon>Exobasidiales</taxon>
        <taxon>Cryptobasidiaceae</taxon>
        <taxon>Acaromyces</taxon>
    </lineage>
</organism>
<dbReference type="EMBL" id="KZ819639">
    <property type="protein sequence ID" value="PWN87726.1"/>
    <property type="molecule type" value="Genomic_DNA"/>
</dbReference>
<keyword evidence="3" id="KW-1185">Reference proteome</keyword>
<reference evidence="2 3" key="1">
    <citation type="journal article" date="2018" name="Mol. Biol. Evol.">
        <title>Broad Genomic Sampling Reveals a Smut Pathogenic Ancestry of the Fungal Clade Ustilaginomycotina.</title>
        <authorList>
            <person name="Kijpornyongpan T."/>
            <person name="Mondo S.J."/>
            <person name="Barry K."/>
            <person name="Sandor L."/>
            <person name="Lee J."/>
            <person name="Lipzen A."/>
            <person name="Pangilinan J."/>
            <person name="LaButti K."/>
            <person name="Hainaut M."/>
            <person name="Henrissat B."/>
            <person name="Grigoriev I.V."/>
            <person name="Spatafora J.W."/>
            <person name="Aime M.C."/>
        </authorList>
    </citation>
    <scope>NUCLEOTIDE SEQUENCE [LARGE SCALE GENOMIC DNA]</scope>
    <source>
        <strain evidence="2 3">MCA 4198</strain>
    </source>
</reference>
<dbReference type="STRING" id="215250.A0A316YF73"/>
<sequence>MAIAMLRRAPAWYGLLPRARTEAITVARNDRRRLLATWGAEGEEEDGKGVGPSSAPGPSNLLYHDDNTATPDLDALDELNPVQVTDTGRSRGAGKRQWDRGPGKKEWDKAFENVQSSFTVKQLQQLAKDAQVPRKIMSQLAARPAPLIEAKKGLVGRPAKSNSKASGKKARLTKALLMHRFGLQDPYEVKPSVSRARANPLSKLEMKMPHHALFFFAADKALRGRRLLQENLATLRPGRLLEDGLVQVTIVGEEERLEQVQKRIEAFTTTIAKRPAVLTSGRSLIESRHLRLISQLSSTFVEAAGDDGDLVIYSLDEADHNLAQNLLAQMDRELLLAKQRNLYSYAAPPVPAALEMFMPEYAFSHHVGSEEPLPLLARTTSESISASLFRLTRQRGGGQAAGGGIDDLMSEQEHAVLRMAGDRQTLLSLDDEQQGARDDVLHQLRAQQPGSEEGQEETFSVSFGHLLFDNVAANRLSSTESPPTRIQSLLRPPLAKAWPLQYALDRLPSSPSSALLPDRLDSPAFVPCVPPVAHLLQPGYKRREDSYNPIETASSRKAQELLRQREWSLTIERLSRGAAEEQSRWEEEEEARELERKSKFPDNVDEASCTVQDLVEVVYASSAEGEKAQELRVLVEVGKSDAGWKARWFNRKEVDVVAPESSVDFRLEHLASIDALQDGSAESQGKIEEIVSSLEASSLSSSSPTSPPVPMATSGSSPPAEVELRGKRLLLVNATRTTRVSWNLLDPAVKKDSAWVKKLVLDYKIGEGDDGSSRREMRIEYRKVKGHGTGVVDSAGPEPDTATKEEEAEEKGEDKINVQAHAAASSAPRWLEVSKLLAPFLEKGYLTIPGTLR</sequence>
<protein>
    <submittedName>
        <fullName evidence="2">Uncharacterized protein</fullName>
    </submittedName>
</protein>
<name>A0A316YF73_9BASI</name>
<accession>A0A316YF73</accession>